<comment type="similarity">
    <text evidence="2">Belongs to the UTP14 family.</text>
</comment>
<dbReference type="GO" id="GO:0006364">
    <property type="term" value="P:rRNA processing"/>
    <property type="evidence" value="ECO:0007669"/>
    <property type="project" value="InterPro"/>
</dbReference>
<feature type="region of interest" description="Disordered" evidence="5">
    <location>
        <begin position="533"/>
        <end position="555"/>
    </location>
</feature>
<organism evidence="6 7">
    <name type="scientific">Ceratosolen solmsi marchali</name>
    <dbReference type="NCBI Taxonomy" id="326594"/>
    <lineage>
        <taxon>Eukaryota</taxon>
        <taxon>Metazoa</taxon>
        <taxon>Ecdysozoa</taxon>
        <taxon>Arthropoda</taxon>
        <taxon>Hexapoda</taxon>
        <taxon>Insecta</taxon>
        <taxon>Pterygota</taxon>
        <taxon>Neoptera</taxon>
        <taxon>Endopterygota</taxon>
        <taxon>Hymenoptera</taxon>
        <taxon>Apocrita</taxon>
        <taxon>Proctotrupomorpha</taxon>
        <taxon>Chalcidoidea</taxon>
        <taxon>Agaonidae</taxon>
        <taxon>Agaoninae</taxon>
        <taxon>Ceratosolen</taxon>
    </lineage>
</organism>
<feature type="compositionally biased region" description="Basic and acidic residues" evidence="5">
    <location>
        <begin position="908"/>
        <end position="925"/>
    </location>
</feature>
<feature type="compositionally biased region" description="Low complexity" evidence="5">
    <location>
        <begin position="367"/>
        <end position="378"/>
    </location>
</feature>
<feature type="region of interest" description="Disordered" evidence="5">
    <location>
        <begin position="354"/>
        <end position="378"/>
    </location>
</feature>
<evidence type="ECO:0000313" key="7">
    <source>
        <dbReference type="RefSeq" id="XP_011504581.1"/>
    </source>
</evidence>
<comment type="subcellular location">
    <subcellularLocation>
        <location evidence="1">Nucleus</location>
        <location evidence="1">Nucleolus</location>
    </subcellularLocation>
</comment>
<keyword evidence="6" id="KW-1185">Reference proteome</keyword>
<dbReference type="GO" id="GO:0032040">
    <property type="term" value="C:small-subunit processome"/>
    <property type="evidence" value="ECO:0007669"/>
    <property type="project" value="InterPro"/>
</dbReference>
<name>A0AAJ7E1N9_9HYME</name>
<dbReference type="PANTHER" id="PTHR14150:SF12">
    <property type="entry name" value="U3 SMALL NUCLEOLAR RNA-ASSOCIATED PROTEIN 14 HOMOLOG A"/>
    <property type="match status" value="1"/>
</dbReference>
<dbReference type="KEGG" id="csol:105367536"/>
<feature type="region of interest" description="Disordered" evidence="5">
    <location>
        <begin position="811"/>
        <end position="977"/>
    </location>
</feature>
<reference evidence="7" key="1">
    <citation type="submission" date="2025-08" db="UniProtKB">
        <authorList>
            <consortium name="RefSeq"/>
        </authorList>
    </citation>
    <scope>IDENTIFICATION</scope>
</reference>
<feature type="compositionally biased region" description="Polar residues" evidence="5">
    <location>
        <begin position="926"/>
        <end position="948"/>
    </location>
</feature>
<feature type="region of interest" description="Disordered" evidence="5">
    <location>
        <begin position="261"/>
        <end position="285"/>
    </location>
</feature>
<dbReference type="InterPro" id="IPR006709">
    <property type="entry name" value="SSU_processome_Utp14"/>
</dbReference>
<evidence type="ECO:0000313" key="6">
    <source>
        <dbReference type="Proteomes" id="UP000695007"/>
    </source>
</evidence>
<evidence type="ECO:0000256" key="5">
    <source>
        <dbReference type="SAM" id="MobiDB-lite"/>
    </source>
</evidence>
<dbReference type="PANTHER" id="PTHR14150">
    <property type="entry name" value="U3 SMALL NUCLEOLAR RNA-ASSOCIATED PROTEIN 14"/>
    <property type="match status" value="1"/>
</dbReference>
<evidence type="ECO:0000256" key="4">
    <source>
        <dbReference type="ARBA" id="ARBA00023242"/>
    </source>
</evidence>
<evidence type="ECO:0000256" key="1">
    <source>
        <dbReference type="ARBA" id="ARBA00004604"/>
    </source>
</evidence>
<dbReference type="GeneID" id="105367536"/>
<keyword evidence="4" id="KW-0539">Nucleus</keyword>
<keyword evidence="3" id="KW-0597">Phosphoprotein</keyword>
<feature type="region of interest" description="Disordered" evidence="5">
    <location>
        <begin position="1"/>
        <end position="22"/>
    </location>
</feature>
<evidence type="ECO:0000256" key="3">
    <source>
        <dbReference type="ARBA" id="ARBA00022553"/>
    </source>
</evidence>
<evidence type="ECO:0000256" key="2">
    <source>
        <dbReference type="ARBA" id="ARBA00007774"/>
    </source>
</evidence>
<feature type="region of interest" description="Disordered" evidence="5">
    <location>
        <begin position="301"/>
        <end position="334"/>
    </location>
</feature>
<dbReference type="RefSeq" id="XP_011504581.1">
    <property type="nucleotide sequence ID" value="XM_011506279.1"/>
</dbReference>
<proteinExistence type="inferred from homology"/>
<feature type="compositionally biased region" description="Basic residues" evidence="5">
    <location>
        <begin position="950"/>
        <end position="964"/>
    </location>
</feature>
<accession>A0AAJ7E1N9</accession>
<dbReference type="AlphaFoldDB" id="A0AAJ7E1N9"/>
<sequence>MSGSESSWESEEEISGNHSQLLEAVRQLDKSQRVGKVERSEPSLEVSEFHLVKSDIANEDAVKIDELAKTLKKKGDFVDLGKKIEAARTKVKVLDKPLEKPAAERIKRAVGFQNTKTDLTKWSGIVARNRTAASISFPLSQSSMKLEPSDEYLGRFRIQSELEKKLAEIEPEKKPEEKDAFPLTLQEIIERRREAAKLRAQESYKVAKAHRQNKIKSKKFHRIQRKEKIKQTMKEFEELQKTDPQAALEKLDQLDKTRAEERMTLRHKSTGQWAKNKQVRAKYDKESRQVLAQQLSISRELTQKVKKDDSDEDSDDQPVHLPNNDKENPWLNTMSTQPEIDDFVSRYRKFYDAQKTSEKKQSNISKNTNGNENTVQNNISEDNINNERIINNNVKKVFEEPEMEDVCKSRNPVEKIIEENFPNENGFGKPDNAKRFCSQDKTHKREKKVVKTPNAKLKTNLNKTLKKVAKTKGIKIKAGTSNWFISPIESEKKISNDIKRIDIDEIFDTLENKVQLKVTKKLSKMKNLLNKEIKKENVKKSKRKRGNEDSTNDVEQLGLKGQRNVKPIINKPIEETTNFQPSNKNSGSDGINDTNDFNSNVMQPTKKVEIDPNKFMNVKPVHVKTMLPDDIAGDEDALDDSEYEDQQQIISEAFADDDVVDEFQREKDQEIKKSQPENIDLQLPGWGSWGGKNIKPSTRKKRRFLIKMPKPPPRRDENKGDVVIIEEKCPKIGKHLVSELPFPFTSVQDFEASIRAPLGRDFVPEKTFSKITQPAVKTKMGKVIEPMSTDALISVSNARKIKMELQKKEKKKLKRLTGPAKLEDRKVLNGVKKPKQKKGKDAQIMKRTKQKKQRSPSIPRTQKQKKQRNPNTLKKTTEQKEQKASNTSKKTTERKEQKASNTSKKTTVQKEQKIPNTSKKTEQSKQRSPNISKRTKQSNSQRNKTQSGRIVKKSGQKNGAKRSLKKVEQKKIIAPAS</sequence>
<gene>
    <name evidence="7" type="primary">LOC105367536</name>
</gene>
<feature type="region of interest" description="Disordered" evidence="5">
    <location>
        <begin position="576"/>
        <end position="598"/>
    </location>
</feature>
<protein>
    <submittedName>
        <fullName evidence="7">U3 small nucleolar RNA-associated protein 14 homolog B</fullName>
    </submittedName>
</protein>
<dbReference type="Proteomes" id="UP000695007">
    <property type="component" value="Unplaced"/>
</dbReference>
<dbReference type="Pfam" id="PF04615">
    <property type="entry name" value="Utp14"/>
    <property type="match status" value="1"/>
</dbReference>